<dbReference type="InterPro" id="IPR007781">
    <property type="entry name" value="NAGLU"/>
</dbReference>
<keyword evidence="2" id="KW-0732">Signal</keyword>
<name>A0A0C9VTQ1_SPHS4</name>
<feature type="domain" description="Alpha-N-acetylglucosaminidase N-terminal" evidence="4">
    <location>
        <begin position="34"/>
        <end position="112"/>
    </location>
</feature>
<gene>
    <name evidence="5" type="ORF">M422DRAFT_255434</name>
</gene>
<dbReference type="Pfam" id="PF05089">
    <property type="entry name" value="NAGLU"/>
    <property type="match status" value="1"/>
</dbReference>
<proteinExistence type="predicted"/>
<evidence type="ECO:0000256" key="2">
    <source>
        <dbReference type="SAM" id="SignalP"/>
    </source>
</evidence>
<dbReference type="EMBL" id="KN837136">
    <property type="protein sequence ID" value="KIJ41526.1"/>
    <property type="molecule type" value="Genomic_DNA"/>
</dbReference>
<dbReference type="PANTHER" id="PTHR12872:SF1">
    <property type="entry name" value="ALPHA-N-ACETYLGLUCOSAMINIDASE"/>
    <property type="match status" value="1"/>
</dbReference>
<dbReference type="Gene3D" id="3.20.20.80">
    <property type="entry name" value="Glycosidases"/>
    <property type="match status" value="1"/>
</dbReference>
<sequence>MKVLSLVLSAFAYTGVSDGLSTSRRGASTDGLDGVRNPVKRKIPSHADSFIFEKTNGTGDGFTISDIKKGAIKVQCTTINACSRRLYTYLTQYGGVDISWTGSNLHLIPPPLLQVGKSLKDESIVSYRYHFNTVTFSSQPPSTTSTNVEDDSRLTFVTGFVLRAFAKLYPNASIITGSQWSGFPTNLTHDQFLDPFDPLFSQIQTSFIKKQRQAYGDVSHIYTLDCRYNENEPFSGDLGYLRNVSSYTFNSLRVADPKAIFMAQRWLFLIDSAFWNLERISAYLEGVTDPDGMIILNLQRTQSYFGKTWIWRELHDYGGNQGFEDNLINVMPLLSQLSAPLEVP</sequence>
<protein>
    <submittedName>
        <fullName evidence="5">Glycoside hydrolase family 89 protein</fullName>
    </submittedName>
</protein>
<organism evidence="5 6">
    <name type="scientific">Sphaerobolus stellatus (strain SS14)</name>
    <dbReference type="NCBI Taxonomy" id="990650"/>
    <lineage>
        <taxon>Eukaryota</taxon>
        <taxon>Fungi</taxon>
        <taxon>Dikarya</taxon>
        <taxon>Basidiomycota</taxon>
        <taxon>Agaricomycotina</taxon>
        <taxon>Agaricomycetes</taxon>
        <taxon>Phallomycetidae</taxon>
        <taxon>Geastrales</taxon>
        <taxon>Sphaerobolaceae</taxon>
        <taxon>Sphaerobolus</taxon>
    </lineage>
</organism>
<accession>A0A0C9VTQ1</accession>
<evidence type="ECO:0000313" key="5">
    <source>
        <dbReference type="EMBL" id="KIJ41526.1"/>
    </source>
</evidence>
<dbReference type="InterPro" id="IPR029018">
    <property type="entry name" value="Hex-like_dom2"/>
</dbReference>
<keyword evidence="1 5" id="KW-0378">Hydrolase</keyword>
<dbReference type="AlphaFoldDB" id="A0A0C9VTQ1"/>
<keyword evidence="6" id="KW-1185">Reference proteome</keyword>
<feature type="chain" id="PRO_5002204974" evidence="2">
    <location>
        <begin position="20"/>
        <end position="344"/>
    </location>
</feature>
<evidence type="ECO:0000259" key="3">
    <source>
        <dbReference type="Pfam" id="PF05089"/>
    </source>
</evidence>
<dbReference type="InterPro" id="IPR024240">
    <property type="entry name" value="NAGLU_N"/>
</dbReference>
<evidence type="ECO:0000313" key="6">
    <source>
        <dbReference type="Proteomes" id="UP000054279"/>
    </source>
</evidence>
<feature type="domain" description="Alpha-N-acetylglucosaminidase tim-barrel" evidence="3">
    <location>
        <begin position="158"/>
        <end position="330"/>
    </location>
</feature>
<dbReference type="Gene3D" id="3.30.379.10">
    <property type="entry name" value="Chitobiase/beta-hexosaminidase domain 2-like"/>
    <property type="match status" value="1"/>
</dbReference>
<feature type="signal peptide" evidence="2">
    <location>
        <begin position="1"/>
        <end position="19"/>
    </location>
</feature>
<dbReference type="OrthoDB" id="64736at2759"/>
<dbReference type="GO" id="GO:0016787">
    <property type="term" value="F:hydrolase activity"/>
    <property type="evidence" value="ECO:0007669"/>
    <property type="project" value="UniProtKB-KW"/>
</dbReference>
<dbReference type="InterPro" id="IPR024733">
    <property type="entry name" value="NAGLU_tim-barrel"/>
</dbReference>
<reference evidence="5 6" key="1">
    <citation type="submission" date="2014-06" db="EMBL/GenBank/DDBJ databases">
        <title>Evolutionary Origins and Diversification of the Mycorrhizal Mutualists.</title>
        <authorList>
            <consortium name="DOE Joint Genome Institute"/>
            <consortium name="Mycorrhizal Genomics Consortium"/>
            <person name="Kohler A."/>
            <person name="Kuo A."/>
            <person name="Nagy L.G."/>
            <person name="Floudas D."/>
            <person name="Copeland A."/>
            <person name="Barry K.W."/>
            <person name="Cichocki N."/>
            <person name="Veneault-Fourrey C."/>
            <person name="LaButti K."/>
            <person name="Lindquist E.A."/>
            <person name="Lipzen A."/>
            <person name="Lundell T."/>
            <person name="Morin E."/>
            <person name="Murat C."/>
            <person name="Riley R."/>
            <person name="Ohm R."/>
            <person name="Sun H."/>
            <person name="Tunlid A."/>
            <person name="Henrissat B."/>
            <person name="Grigoriev I.V."/>
            <person name="Hibbett D.S."/>
            <person name="Martin F."/>
        </authorList>
    </citation>
    <scope>NUCLEOTIDE SEQUENCE [LARGE SCALE GENOMIC DNA]</scope>
    <source>
        <strain evidence="5 6">SS14</strain>
    </source>
</reference>
<dbReference type="Proteomes" id="UP000054279">
    <property type="component" value="Unassembled WGS sequence"/>
</dbReference>
<dbReference type="HOGENOM" id="CLU_806916_0_0_1"/>
<dbReference type="Pfam" id="PF12971">
    <property type="entry name" value="NAGLU_N"/>
    <property type="match status" value="1"/>
</dbReference>
<evidence type="ECO:0000259" key="4">
    <source>
        <dbReference type="Pfam" id="PF12971"/>
    </source>
</evidence>
<evidence type="ECO:0000256" key="1">
    <source>
        <dbReference type="ARBA" id="ARBA00022801"/>
    </source>
</evidence>
<dbReference type="PANTHER" id="PTHR12872">
    <property type="entry name" value="ALPHA-N-ACETYLGLUCOSAMINIDASE"/>
    <property type="match status" value="1"/>
</dbReference>